<dbReference type="AlphaFoldDB" id="A0AAN5D4K2"/>
<comment type="caution">
    <text evidence="2">The sequence shown here is derived from an EMBL/GenBank/DDBJ whole genome shotgun (WGS) entry which is preliminary data.</text>
</comment>
<sequence length="377" mass="40942">LCQIYHNENQQFGGPGTPKNMLLACSNAARAEHYSNHFQPCSWSAPCGRTLVPTTCPPINWGLAVPSCSSPTTSPYSLVSPNASPLPSNSASSPSKVTGFPGGRQLSPNQHFLGSDFSPNTTPESPNFASSPGQTYGSPGFTSLRLHDQASPGFVFSSPESSGLPSHSVHDFSSTHQLSPYAQFYPRFAFSPNSTYASPSFASFPNQANGCTPQLSPLIPPSPKSVRSTSPNSAHPEDPMPSTSSIDPCPCHTFFHRYLSVQREYCVDGKTNQFVARLIVQVREGTGDEISITVIADGPELELHFVHKNGRKCVIQLDPHELDEIHFLWSPSLTIDSSVIAFGRAYSIELGTRHEISLERLMRPDPILVYSMSLPHV</sequence>
<name>A0AAN5D4K2_9BILA</name>
<accession>A0AAN5D4K2</accession>
<proteinExistence type="predicted"/>
<reference evidence="3" key="1">
    <citation type="submission" date="2022-10" db="EMBL/GenBank/DDBJ databases">
        <title>Genome assembly of Pristionchus species.</title>
        <authorList>
            <person name="Yoshida K."/>
            <person name="Sommer R.J."/>
        </authorList>
    </citation>
    <scope>NUCLEOTIDE SEQUENCE [LARGE SCALE GENOMIC DNA]</scope>
    <source>
        <strain evidence="3">RS5460</strain>
    </source>
</reference>
<gene>
    <name evidence="2" type="ORF">PMAYCL1PPCAC_25795</name>
</gene>
<dbReference type="EMBL" id="BTRK01000005">
    <property type="protein sequence ID" value="GMR55600.1"/>
    <property type="molecule type" value="Genomic_DNA"/>
</dbReference>
<feature type="non-terminal residue" evidence="2">
    <location>
        <position position="1"/>
    </location>
</feature>
<organism evidence="2 3">
    <name type="scientific">Pristionchus mayeri</name>
    <dbReference type="NCBI Taxonomy" id="1317129"/>
    <lineage>
        <taxon>Eukaryota</taxon>
        <taxon>Metazoa</taxon>
        <taxon>Ecdysozoa</taxon>
        <taxon>Nematoda</taxon>
        <taxon>Chromadorea</taxon>
        <taxon>Rhabditida</taxon>
        <taxon>Rhabditina</taxon>
        <taxon>Diplogasteromorpha</taxon>
        <taxon>Diplogasteroidea</taxon>
        <taxon>Neodiplogasteridae</taxon>
        <taxon>Pristionchus</taxon>
    </lineage>
</organism>
<evidence type="ECO:0000313" key="3">
    <source>
        <dbReference type="Proteomes" id="UP001328107"/>
    </source>
</evidence>
<dbReference type="Proteomes" id="UP001328107">
    <property type="component" value="Unassembled WGS sequence"/>
</dbReference>
<keyword evidence="3" id="KW-1185">Reference proteome</keyword>
<feature type="compositionally biased region" description="Polar residues" evidence="1">
    <location>
        <begin position="106"/>
        <end position="141"/>
    </location>
</feature>
<evidence type="ECO:0000256" key="1">
    <source>
        <dbReference type="SAM" id="MobiDB-lite"/>
    </source>
</evidence>
<feature type="region of interest" description="Disordered" evidence="1">
    <location>
        <begin position="212"/>
        <end position="244"/>
    </location>
</feature>
<feature type="region of interest" description="Disordered" evidence="1">
    <location>
        <begin position="76"/>
        <end position="144"/>
    </location>
</feature>
<protein>
    <submittedName>
        <fullName evidence="2">Uncharacterized protein</fullName>
    </submittedName>
</protein>
<evidence type="ECO:0000313" key="2">
    <source>
        <dbReference type="EMBL" id="GMR55600.1"/>
    </source>
</evidence>
<feature type="compositionally biased region" description="Low complexity" evidence="1">
    <location>
        <begin position="76"/>
        <end position="95"/>
    </location>
</feature>